<protein>
    <recommendedName>
        <fullName evidence="2 6">Histidine ammonia-lyase</fullName>
        <shortName evidence="6">Histidase</shortName>
        <ecNumber evidence="2 6">4.3.1.3</ecNumber>
    </recommendedName>
</protein>
<dbReference type="GO" id="GO:0005737">
    <property type="term" value="C:cytoplasm"/>
    <property type="evidence" value="ECO:0007669"/>
    <property type="project" value="UniProtKB-SubCell"/>
</dbReference>
<sequence length="539" mass="59785">MVFPMPLSPLFVENPPESFQFERGMWMIELNGKDLTIEQMKQICWENEKVGLEEASLIDVRASRETVEEIVAKGHTVYGINTGFGKLSDVRVAAQDVDSLQLHLIRSHACGVGEPFPEKVSRAMMVLRLNALMKGFSGVREAVVKRLRDLINKEIHPVIPSQGSLGASGDLAPLAHLALVLMGEGEVYFEGERLPTIDVYQKESIQPLVLKAKEGLALINGTQAMTAVGVINYIEAERLALQCDWVASMTLQALEGIRDAFHPSIHEARGYPEQMVVAERMRHLINGSHLVTFQGEKRVQDAYSLRCIPQVHGAVWQTLNYVREKLTIEMNAATDNPLLLEGGKVVVSGGNFHGQPIAFAMDYLKIAVSELANIAERRVERLVNPQLNDFPPFLSTNPGLESGLMIVQYVAASLVSENKTLAHPASVDSIPSSANQEDHVSMGTTGARHATMVIQNASKVAAIELICSMQALEMRGIERASGLTQDLWNRARKVVPTITEDRIFSHDIEKMDAWLRGDFFDWNKWRTVHEGGETYVDNT</sequence>
<dbReference type="CDD" id="cd00332">
    <property type="entry name" value="PAL-HAL"/>
    <property type="match status" value="1"/>
</dbReference>
<dbReference type="Gene3D" id="1.10.275.10">
    <property type="entry name" value="Fumarase/aspartase (N-terminal domain)"/>
    <property type="match status" value="1"/>
</dbReference>
<dbReference type="GO" id="GO:0019557">
    <property type="term" value="P:L-histidine catabolic process to glutamate and formate"/>
    <property type="evidence" value="ECO:0007669"/>
    <property type="project" value="UniProtKB-UniPathway"/>
</dbReference>
<dbReference type="Gene3D" id="1.20.200.10">
    <property type="entry name" value="Fumarase/aspartase (Central domain)"/>
    <property type="match status" value="1"/>
</dbReference>
<dbReference type="FunFam" id="1.10.275.10:FF:000005">
    <property type="entry name" value="Histidine ammonia-lyase"/>
    <property type="match status" value="1"/>
</dbReference>
<evidence type="ECO:0000256" key="7">
    <source>
        <dbReference type="RuleBase" id="RU003954"/>
    </source>
</evidence>
<evidence type="ECO:0000256" key="6">
    <source>
        <dbReference type="HAMAP-Rule" id="MF_00229"/>
    </source>
</evidence>
<reference evidence="10 11" key="2">
    <citation type="submission" date="2014-05" db="EMBL/GenBank/DDBJ databases">
        <title>Draft genome sequence of Halobacillus karajensis HK-03.</title>
        <authorList>
            <person name="Khelaifia S."/>
            <person name="Croce O."/>
            <person name="Lagier J.C."/>
            <person name="Raoult D."/>
        </authorList>
    </citation>
    <scope>NUCLEOTIDE SEQUENCE [LARGE SCALE GENOMIC DNA]</scope>
    <source>
        <strain evidence="10 11">HD-03</strain>
    </source>
</reference>
<dbReference type="FunFam" id="1.20.200.10:FF:000003">
    <property type="entry name" value="Histidine ammonia-lyase"/>
    <property type="match status" value="1"/>
</dbReference>
<evidence type="ECO:0000256" key="2">
    <source>
        <dbReference type="ARBA" id="ARBA00012994"/>
    </source>
</evidence>
<evidence type="ECO:0000256" key="1">
    <source>
        <dbReference type="ARBA" id="ARBA00005113"/>
    </source>
</evidence>
<comment type="subcellular location">
    <subcellularLocation>
        <location evidence="6 9">Cytoplasm</location>
    </subcellularLocation>
</comment>
<dbReference type="InterPro" id="IPR022313">
    <property type="entry name" value="Phe/His_NH3-lyase_AS"/>
</dbReference>
<accession>A0A024P312</accession>
<keyword evidence="6" id="KW-0963">Cytoplasm</keyword>
<comment type="similarity">
    <text evidence="6 7">Belongs to the PAL/histidase family.</text>
</comment>
<dbReference type="AlphaFoldDB" id="A0A024P312"/>
<keyword evidence="4 6" id="KW-0456">Lyase</keyword>
<dbReference type="HAMAP" id="MF_00229">
    <property type="entry name" value="His_ammonia_lyase"/>
    <property type="match status" value="1"/>
</dbReference>
<dbReference type="PANTHER" id="PTHR10362">
    <property type="entry name" value="HISTIDINE AMMONIA-LYASE"/>
    <property type="match status" value="1"/>
</dbReference>
<dbReference type="Pfam" id="PF00221">
    <property type="entry name" value="Lyase_aromatic"/>
    <property type="match status" value="1"/>
</dbReference>
<evidence type="ECO:0000256" key="9">
    <source>
        <dbReference type="RuleBase" id="RU004480"/>
    </source>
</evidence>
<comment type="catalytic activity">
    <reaction evidence="5 6 8">
        <text>L-histidine = trans-urocanate + NH4(+)</text>
        <dbReference type="Rhea" id="RHEA:21232"/>
        <dbReference type="ChEBI" id="CHEBI:17771"/>
        <dbReference type="ChEBI" id="CHEBI:28938"/>
        <dbReference type="ChEBI" id="CHEBI:57595"/>
        <dbReference type="EC" id="4.3.1.3"/>
    </reaction>
</comment>
<dbReference type="EMBL" id="CCDI010000001">
    <property type="protein sequence ID" value="CDQ23054.1"/>
    <property type="molecule type" value="Genomic_DNA"/>
</dbReference>
<evidence type="ECO:0000313" key="10">
    <source>
        <dbReference type="EMBL" id="CDQ23054.1"/>
    </source>
</evidence>
<comment type="PTM">
    <text evidence="6">Contains an active site 4-methylidene-imidazol-5-one (MIO), which is formed autocatalytically by cyclization and dehydration of residues Ala-Ser-Gly.</text>
</comment>
<dbReference type="NCBIfam" id="TIGR01225">
    <property type="entry name" value="hutH"/>
    <property type="match status" value="1"/>
</dbReference>
<dbReference type="Proteomes" id="UP000028868">
    <property type="component" value="Unassembled WGS sequence"/>
</dbReference>
<evidence type="ECO:0000256" key="8">
    <source>
        <dbReference type="RuleBase" id="RU004479"/>
    </source>
</evidence>
<dbReference type="GO" id="GO:0004397">
    <property type="term" value="F:histidine ammonia-lyase activity"/>
    <property type="evidence" value="ECO:0007669"/>
    <property type="project" value="UniProtKB-UniRule"/>
</dbReference>
<evidence type="ECO:0000256" key="4">
    <source>
        <dbReference type="ARBA" id="ARBA00023239"/>
    </source>
</evidence>
<dbReference type="GO" id="GO:0019556">
    <property type="term" value="P:L-histidine catabolic process to glutamate and formamide"/>
    <property type="evidence" value="ECO:0007669"/>
    <property type="project" value="UniProtKB-UniPathway"/>
</dbReference>
<evidence type="ECO:0000256" key="3">
    <source>
        <dbReference type="ARBA" id="ARBA00022808"/>
    </source>
</evidence>
<gene>
    <name evidence="6 10" type="primary">hutH</name>
    <name evidence="10" type="ORF">BN983_01273</name>
</gene>
<feature type="cross-link" description="5-imidazolinone (Ala-Gly)" evidence="6">
    <location>
        <begin position="167"/>
        <end position="169"/>
    </location>
</feature>
<feature type="modified residue" description="2,3-didehydroalanine (Ser)" evidence="6">
    <location>
        <position position="168"/>
    </location>
</feature>
<dbReference type="SUPFAM" id="SSF48557">
    <property type="entry name" value="L-aspartase-like"/>
    <property type="match status" value="1"/>
</dbReference>
<keyword evidence="11" id="KW-1185">Reference proteome</keyword>
<dbReference type="NCBIfam" id="NF006871">
    <property type="entry name" value="PRK09367.1"/>
    <property type="match status" value="1"/>
</dbReference>
<dbReference type="EC" id="4.3.1.3" evidence="2 6"/>
<evidence type="ECO:0000313" key="11">
    <source>
        <dbReference type="Proteomes" id="UP000028868"/>
    </source>
</evidence>
<proteinExistence type="inferred from homology"/>
<name>A0A024P312_9BACI</name>
<dbReference type="InterPro" id="IPR005921">
    <property type="entry name" value="HutH"/>
</dbReference>
<reference evidence="11" key="1">
    <citation type="submission" date="2014-03" db="EMBL/GenBank/DDBJ databases">
        <authorList>
            <person name="Urmite Genomes U."/>
        </authorList>
    </citation>
    <scope>NUCLEOTIDE SEQUENCE [LARGE SCALE GENOMIC DNA]</scope>
    <source>
        <strain evidence="11">HD-03</strain>
    </source>
</reference>
<keyword evidence="3 6" id="KW-0369">Histidine metabolism</keyword>
<dbReference type="UniPathway" id="UPA00379">
    <property type="reaction ID" value="UER00549"/>
</dbReference>
<dbReference type="InterPro" id="IPR008948">
    <property type="entry name" value="L-Aspartase-like"/>
</dbReference>
<comment type="caution">
    <text evidence="10">The sequence shown here is derived from an EMBL/GenBank/DDBJ whole genome shotgun (WGS) entry which is preliminary data.</text>
</comment>
<dbReference type="InterPro" id="IPR001106">
    <property type="entry name" value="Aromatic_Lyase"/>
</dbReference>
<evidence type="ECO:0000256" key="5">
    <source>
        <dbReference type="ARBA" id="ARBA00049269"/>
    </source>
</evidence>
<dbReference type="InterPro" id="IPR024083">
    <property type="entry name" value="Fumarase/histidase_N"/>
</dbReference>
<organism evidence="10 11">
    <name type="scientific">Halobacillus karajensis</name>
    <dbReference type="NCBI Taxonomy" id="195088"/>
    <lineage>
        <taxon>Bacteria</taxon>
        <taxon>Bacillati</taxon>
        <taxon>Bacillota</taxon>
        <taxon>Bacilli</taxon>
        <taxon>Bacillales</taxon>
        <taxon>Bacillaceae</taxon>
        <taxon>Halobacillus</taxon>
    </lineage>
</organism>
<dbReference type="PROSITE" id="PS00488">
    <property type="entry name" value="PAL_HISTIDASE"/>
    <property type="match status" value="1"/>
</dbReference>
<comment type="pathway">
    <text evidence="1 6 8">Amino-acid degradation; L-histidine degradation into L-glutamate; N-formimidoyl-L-glutamate from L-histidine: step 1/3.</text>
</comment>